<evidence type="ECO:0000313" key="4">
    <source>
        <dbReference type="Proteomes" id="UP000002774"/>
    </source>
</evidence>
<dbReference type="eggNOG" id="COG2217">
    <property type="taxonomic scope" value="Bacteria"/>
</dbReference>
<accession>H1YEZ7</accession>
<feature type="signal peptide" evidence="1">
    <location>
        <begin position="1"/>
        <end position="25"/>
    </location>
</feature>
<gene>
    <name evidence="3" type="ORF">Mucpa_1080</name>
</gene>
<dbReference type="STRING" id="714943.Mucpa_1080"/>
<dbReference type="Proteomes" id="UP000002774">
    <property type="component" value="Chromosome"/>
</dbReference>
<keyword evidence="4" id="KW-1185">Reference proteome</keyword>
<dbReference type="InterPro" id="IPR045800">
    <property type="entry name" value="HMBD"/>
</dbReference>
<dbReference type="AlphaFoldDB" id="H1YEZ7"/>
<dbReference type="PROSITE" id="PS51257">
    <property type="entry name" value="PROKAR_LIPOPROTEIN"/>
    <property type="match status" value="1"/>
</dbReference>
<proteinExistence type="predicted"/>
<reference evidence="3" key="1">
    <citation type="submission" date="2011-09" db="EMBL/GenBank/DDBJ databases">
        <title>The permanent draft genome of Mucilaginibacter paludis DSM 18603.</title>
        <authorList>
            <consortium name="US DOE Joint Genome Institute (JGI-PGF)"/>
            <person name="Lucas S."/>
            <person name="Han J."/>
            <person name="Lapidus A."/>
            <person name="Bruce D."/>
            <person name="Goodwin L."/>
            <person name="Pitluck S."/>
            <person name="Peters L."/>
            <person name="Kyrpides N."/>
            <person name="Mavromatis K."/>
            <person name="Ivanova N."/>
            <person name="Mikhailova N."/>
            <person name="Held B."/>
            <person name="Detter J.C."/>
            <person name="Tapia R."/>
            <person name="Han C."/>
            <person name="Land M."/>
            <person name="Hauser L."/>
            <person name="Markowitz V."/>
            <person name="Cheng J.-F."/>
            <person name="Hugenholtz P."/>
            <person name="Woyke T."/>
            <person name="Wu D."/>
            <person name="Tindall B."/>
            <person name="Brambilla E."/>
            <person name="Klenk H.-P."/>
            <person name="Eisen J.A."/>
        </authorList>
    </citation>
    <scope>NUCLEOTIDE SEQUENCE [LARGE SCALE GENOMIC DNA]</scope>
    <source>
        <strain evidence="3">DSM 18603</strain>
    </source>
</reference>
<organism evidence="3 4">
    <name type="scientific">Mucilaginibacter paludis DSM 18603</name>
    <dbReference type="NCBI Taxonomy" id="714943"/>
    <lineage>
        <taxon>Bacteria</taxon>
        <taxon>Pseudomonadati</taxon>
        <taxon>Bacteroidota</taxon>
        <taxon>Sphingobacteriia</taxon>
        <taxon>Sphingobacteriales</taxon>
        <taxon>Sphingobacteriaceae</taxon>
        <taxon>Mucilaginibacter</taxon>
    </lineage>
</organism>
<name>H1YEZ7_9SPHI</name>
<dbReference type="OrthoDB" id="894336at2"/>
<dbReference type="Pfam" id="PF19335">
    <property type="entry name" value="HMBD"/>
    <property type="match status" value="1"/>
</dbReference>
<evidence type="ECO:0000256" key="1">
    <source>
        <dbReference type="SAM" id="SignalP"/>
    </source>
</evidence>
<keyword evidence="1" id="KW-0732">Signal</keyword>
<evidence type="ECO:0000259" key="2">
    <source>
        <dbReference type="Pfam" id="PF19335"/>
    </source>
</evidence>
<feature type="chain" id="PRO_5003558656" description="Heavy metal binding domain-containing protein" evidence="1">
    <location>
        <begin position="26"/>
        <end position="69"/>
    </location>
</feature>
<sequence length="69" mass="7379">MKIIIMLTSLLILVTACNSNQPVSKADTLSAKKVNGIQYTCPMHPAVVSSKPGTCPKCGMELVEKDDSK</sequence>
<dbReference type="HOGENOM" id="CLU_191554_0_0_10"/>
<dbReference type="GO" id="GO:0046872">
    <property type="term" value="F:metal ion binding"/>
    <property type="evidence" value="ECO:0007669"/>
    <property type="project" value="InterPro"/>
</dbReference>
<dbReference type="RefSeq" id="WP_008504936.1">
    <property type="nucleotide sequence ID" value="NZ_CM001403.1"/>
</dbReference>
<dbReference type="EMBL" id="CM001403">
    <property type="protein sequence ID" value="EHQ25250.1"/>
    <property type="molecule type" value="Genomic_DNA"/>
</dbReference>
<evidence type="ECO:0000313" key="3">
    <source>
        <dbReference type="EMBL" id="EHQ25250.1"/>
    </source>
</evidence>
<feature type="domain" description="Heavy metal binding" evidence="2">
    <location>
        <begin position="39"/>
        <end position="65"/>
    </location>
</feature>
<protein>
    <recommendedName>
        <fullName evidence="2">Heavy metal binding domain-containing protein</fullName>
    </recommendedName>
</protein>